<dbReference type="InterPro" id="IPR002938">
    <property type="entry name" value="FAD-bd"/>
</dbReference>
<evidence type="ECO:0000259" key="5">
    <source>
        <dbReference type="Pfam" id="PF01494"/>
    </source>
</evidence>
<sequence length="439" mass="48473">MTTQPFHVIIIGGGIGGLCLAQKLRQASVSVAVYERDQSRTSRLQGYRIHINPNGSRALHESLPPRLYDIFVATCGKSGKSFHFLDSQLQELLSIEPADMGFTSEDDPVESHKSVSRFTLRQVLLAGLDDVVHFNKQFERYEEMPDGKITVFFEDGTSTTCDVLVGADGGNSRIRKQLLPHAQRIDTGICAIQGKTLLTDEIRQQLPQHLFAGPASVIGSKGYGMFVAVQEFRHEPGKIEEIGEAINVHPNLLLSDTSDFIGWGFTACQDKFAVQKDLKTMSGEELKQVALKMIADWHPRLQQLMRAADPSTVIFTPIQTSLPIDHWQTQQVTLLGDAIHSMTPARGIGANTALRDSALLGRNLIAAQRGKMPLQQAIHNYEVEMLRYGFAAVLSSKKALEQSASLEKPLSLAMNKAVFRVLNAVPPLKRRVFSGFGDK</sequence>
<dbReference type="AlphaFoldDB" id="A0A8J3N5K0"/>
<dbReference type="GO" id="GO:0071949">
    <property type="term" value="F:FAD binding"/>
    <property type="evidence" value="ECO:0007669"/>
    <property type="project" value="InterPro"/>
</dbReference>
<dbReference type="RefSeq" id="WP_220210013.1">
    <property type="nucleotide sequence ID" value="NZ_BNJK01000002.1"/>
</dbReference>
<gene>
    <name evidence="6" type="ORF">KSF_094150</name>
</gene>
<dbReference type="SUPFAM" id="SSF51905">
    <property type="entry name" value="FAD/NAD(P)-binding domain"/>
    <property type="match status" value="1"/>
</dbReference>
<keyword evidence="1" id="KW-0285">Flavoprotein</keyword>
<comment type="caution">
    <text evidence="6">The sequence shown here is derived from an EMBL/GenBank/DDBJ whole genome shotgun (WGS) entry which is preliminary data.</text>
</comment>
<keyword evidence="4" id="KW-0503">Monooxygenase</keyword>
<keyword evidence="2" id="KW-0274">FAD</keyword>
<evidence type="ECO:0000313" key="7">
    <source>
        <dbReference type="Proteomes" id="UP000597444"/>
    </source>
</evidence>
<evidence type="ECO:0000256" key="3">
    <source>
        <dbReference type="ARBA" id="ARBA00023002"/>
    </source>
</evidence>
<dbReference type="Pfam" id="PF01494">
    <property type="entry name" value="FAD_binding_3"/>
    <property type="match status" value="1"/>
</dbReference>
<dbReference type="PRINTS" id="PR00420">
    <property type="entry name" value="RNGMNOXGNASE"/>
</dbReference>
<dbReference type="Proteomes" id="UP000597444">
    <property type="component" value="Unassembled WGS sequence"/>
</dbReference>
<evidence type="ECO:0000256" key="1">
    <source>
        <dbReference type="ARBA" id="ARBA00022630"/>
    </source>
</evidence>
<dbReference type="GO" id="GO:0004497">
    <property type="term" value="F:monooxygenase activity"/>
    <property type="evidence" value="ECO:0007669"/>
    <property type="project" value="UniProtKB-KW"/>
</dbReference>
<dbReference type="Pfam" id="PF13450">
    <property type="entry name" value="NAD_binding_8"/>
    <property type="match status" value="1"/>
</dbReference>
<dbReference type="PANTHER" id="PTHR47178">
    <property type="entry name" value="MONOOXYGENASE, FAD-BINDING"/>
    <property type="match status" value="1"/>
</dbReference>
<accession>A0A8J3N5K0</accession>
<name>A0A8J3N5K0_9CHLR</name>
<evidence type="ECO:0000313" key="6">
    <source>
        <dbReference type="EMBL" id="GHO99367.1"/>
    </source>
</evidence>
<proteinExistence type="predicted"/>
<evidence type="ECO:0000256" key="2">
    <source>
        <dbReference type="ARBA" id="ARBA00022827"/>
    </source>
</evidence>
<dbReference type="PANTHER" id="PTHR47178:SF5">
    <property type="entry name" value="FAD-BINDING DOMAIN-CONTAINING PROTEIN"/>
    <property type="match status" value="1"/>
</dbReference>
<protein>
    <submittedName>
        <fullName evidence="6">Oxidoreductase</fullName>
    </submittedName>
</protein>
<dbReference type="InterPro" id="IPR036188">
    <property type="entry name" value="FAD/NAD-bd_sf"/>
</dbReference>
<dbReference type="Gene3D" id="3.50.50.60">
    <property type="entry name" value="FAD/NAD(P)-binding domain"/>
    <property type="match status" value="1"/>
</dbReference>
<evidence type="ECO:0000256" key="4">
    <source>
        <dbReference type="ARBA" id="ARBA00023033"/>
    </source>
</evidence>
<reference evidence="6" key="1">
    <citation type="submission" date="2020-10" db="EMBL/GenBank/DDBJ databases">
        <title>Taxonomic study of unclassified bacteria belonging to the class Ktedonobacteria.</title>
        <authorList>
            <person name="Yabe S."/>
            <person name="Wang C.M."/>
            <person name="Zheng Y."/>
            <person name="Sakai Y."/>
            <person name="Cavaletti L."/>
            <person name="Monciardini P."/>
            <person name="Donadio S."/>
        </authorList>
    </citation>
    <scope>NUCLEOTIDE SEQUENCE</scope>
    <source>
        <strain evidence="6">ID150040</strain>
    </source>
</reference>
<dbReference type="EMBL" id="BNJK01000002">
    <property type="protein sequence ID" value="GHO99367.1"/>
    <property type="molecule type" value="Genomic_DNA"/>
</dbReference>
<organism evidence="6 7">
    <name type="scientific">Reticulibacter mediterranei</name>
    <dbReference type="NCBI Taxonomy" id="2778369"/>
    <lineage>
        <taxon>Bacteria</taxon>
        <taxon>Bacillati</taxon>
        <taxon>Chloroflexota</taxon>
        <taxon>Ktedonobacteria</taxon>
        <taxon>Ktedonobacterales</taxon>
        <taxon>Reticulibacteraceae</taxon>
        <taxon>Reticulibacter</taxon>
    </lineage>
</organism>
<feature type="domain" description="FAD-binding" evidence="5">
    <location>
        <begin position="324"/>
        <end position="384"/>
    </location>
</feature>
<keyword evidence="3" id="KW-0560">Oxidoreductase</keyword>
<keyword evidence="7" id="KW-1185">Reference proteome</keyword>